<feature type="compositionally biased region" description="Low complexity" evidence="14">
    <location>
        <begin position="308"/>
        <end position="322"/>
    </location>
</feature>
<feature type="domain" description="SGTA homodimerisation" evidence="17">
    <location>
        <begin position="9"/>
        <end position="54"/>
    </location>
</feature>
<dbReference type="Pfam" id="PF00487">
    <property type="entry name" value="FA_desaturase"/>
    <property type="match status" value="1"/>
</dbReference>
<dbReference type="PANTHER" id="PTHR11351">
    <property type="entry name" value="ACYL-COA DESATURASE"/>
    <property type="match status" value="1"/>
</dbReference>
<feature type="transmembrane region" description="Helical" evidence="15">
    <location>
        <begin position="501"/>
        <end position="523"/>
    </location>
</feature>
<keyword evidence="8 13" id="KW-0560">Oxidoreductase</keyword>
<dbReference type="PRINTS" id="PR00075">
    <property type="entry name" value="FACDDSATRASE"/>
</dbReference>
<feature type="region of interest" description="Disordered" evidence="14">
    <location>
        <begin position="213"/>
        <end position="232"/>
    </location>
</feature>
<keyword evidence="11 15" id="KW-0472">Membrane</keyword>
<organism evidence="18 19">
    <name type="scientific">Anopheles albimanus</name>
    <name type="common">New world malaria mosquito</name>
    <dbReference type="NCBI Taxonomy" id="7167"/>
    <lineage>
        <taxon>Eukaryota</taxon>
        <taxon>Metazoa</taxon>
        <taxon>Ecdysozoa</taxon>
        <taxon>Arthropoda</taxon>
        <taxon>Hexapoda</taxon>
        <taxon>Insecta</taxon>
        <taxon>Pterygota</taxon>
        <taxon>Neoptera</taxon>
        <taxon>Endopterygota</taxon>
        <taxon>Diptera</taxon>
        <taxon>Nematocera</taxon>
        <taxon>Culicoidea</taxon>
        <taxon>Culicidae</taxon>
        <taxon>Anophelinae</taxon>
        <taxon>Anopheles</taxon>
    </lineage>
</organism>
<name>A0A182FAQ5_ANOAL</name>
<reference evidence="18 19" key="1">
    <citation type="journal article" date="2017" name="G3 (Bethesda)">
        <title>The Physical Genome Mapping of Anopheles albimanus Corrected Scaffold Misassemblies and Identified Interarm Rearrangements in Genus Anopheles.</title>
        <authorList>
            <person name="Artemov G.N."/>
            <person name="Peery A.N."/>
            <person name="Jiang X."/>
            <person name="Tu Z."/>
            <person name="Stegniy V.N."/>
            <person name="Sharakhova M.V."/>
            <person name="Sharakhov I.V."/>
        </authorList>
    </citation>
    <scope>NUCLEOTIDE SEQUENCE [LARGE SCALE GENOMIC DNA]</scope>
    <source>
        <strain evidence="18 19">ALBI9_A</strain>
    </source>
</reference>
<comment type="similarity">
    <text evidence="3 13">Belongs to the fatty acid desaturase type 1 family.</text>
</comment>
<feature type="compositionally biased region" description="Basic and acidic residues" evidence="14">
    <location>
        <begin position="657"/>
        <end position="670"/>
    </location>
</feature>
<protein>
    <submittedName>
        <fullName evidence="18">Uncharacterized protein</fullName>
    </submittedName>
</protein>
<keyword evidence="7 15" id="KW-1133">Transmembrane helix</keyword>
<evidence type="ECO:0000256" key="14">
    <source>
        <dbReference type="SAM" id="MobiDB-lite"/>
    </source>
</evidence>
<dbReference type="STRING" id="7167.A0A182FAQ5"/>
<evidence type="ECO:0000259" key="16">
    <source>
        <dbReference type="Pfam" id="PF00487"/>
    </source>
</evidence>
<feature type="region of interest" description="Disordered" evidence="14">
    <location>
        <begin position="53"/>
        <end position="75"/>
    </location>
</feature>
<dbReference type="VEuPathDB" id="VectorBase:AALB20_028510"/>
<feature type="transmembrane region" description="Helical" evidence="15">
    <location>
        <begin position="837"/>
        <end position="855"/>
    </location>
</feature>
<dbReference type="PROSITE" id="PS50005">
    <property type="entry name" value="TPR"/>
    <property type="match status" value="3"/>
</dbReference>
<feature type="transmembrane region" description="Helical" evidence="15">
    <location>
        <begin position="719"/>
        <end position="739"/>
    </location>
</feature>
<dbReference type="Proteomes" id="UP000069272">
    <property type="component" value="Chromosome 2R"/>
</dbReference>
<evidence type="ECO:0000256" key="11">
    <source>
        <dbReference type="ARBA" id="ARBA00023136"/>
    </source>
</evidence>
<keyword evidence="5 13" id="KW-0812">Transmembrane</keyword>
<evidence type="ECO:0000256" key="13">
    <source>
        <dbReference type="RuleBase" id="RU000581"/>
    </source>
</evidence>
<dbReference type="SMART" id="SM00028">
    <property type="entry name" value="TPR"/>
    <property type="match status" value="3"/>
</dbReference>
<dbReference type="GO" id="GO:0004768">
    <property type="term" value="F:stearoyl-CoA 9-desaturase activity"/>
    <property type="evidence" value="ECO:0007669"/>
    <property type="project" value="TreeGrafter"/>
</dbReference>
<feature type="transmembrane region" description="Helical" evidence="15">
    <location>
        <begin position="695"/>
        <end position="713"/>
    </location>
</feature>
<comment type="cofactor">
    <cofactor evidence="13">
        <name>Fe(2+)</name>
        <dbReference type="ChEBI" id="CHEBI:29033"/>
    </cofactor>
</comment>
<feature type="transmembrane region" description="Helical" evidence="15">
    <location>
        <begin position="529"/>
        <end position="552"/>
    </location>
</feature>
<feature type="compositionally biased region" description="Low complexity" evidence="14">
    <location>
        <begin position="53"/>
        <end position="65"/>
    </location>
</feature>
<dbReference type="Gene3D" id="1.20.5.420">
    <property type="entry name" value="Immunoglobulin FC, subunit C"/>
    <property type="match status" value="1"/>
</dbReference>
<sequence>MSAEMTDAKYFVRSFIRFLTNQIDKPNFNADSRESLEVAIQCLENVYELSEDGAGAPAAEEGSGEQNKDENDPRNHIDLYDLYRSTYVQVSPERKQEAEALKNDGNRLMKEEKFQEALNTYSKAISIDGTNPVFYCNRAAAYSRLGDYNEAANDCKMALRHDPNYSKAWGRLGLAYTKMNLHQQAVTAYENAIRLEPDNQDYKNNLSVSLQQLEERSRNPAPAGSGGAPGGPLGNIDFAAALNNSDLVQMATRMMGDPNIQNMLGQLGGMNNMDALLETGRRLAMQMSSENPDLFSNVIRQMEEAGVNVPRNNPSNNPDNNQPQPPPPSSDRNNNTSNDCDYVASEVPFRAQIRWPDFLAQLFVHVGFVIGLVLLVTLQVKLYTFLWTLLLVWASGIGITAGAHRLWSHKSYKARWPLRLLLMFLFTICGQRDAYTWAHDHRVHHKYSETDADPHNAKRGFFFAHVGWVFLTPHPEVVAKRKIIDMSDLEADPIVMAQRRYYIPLFALLVIGMPVLVPCYFWGERPIVAFWVCFTLRFTTTLNIAFFVNSVAHMFGNRPYDKSISPVENLAVAIAAMGEGWHNYHHVFPWDYKTSELGSYVFNITTAFIDCFARLGWAYDQISRRRPSTGIEMADHNDNFTSAAPGSTVVEEKVVQETATKTDDTKHSEEPTADEGSSSSSSSRDTKREASWPSVLFYIHLNILGVYGIFVLFTHTSLITVVFTLLLTLCGILGVTAGAHRLWAHRTYEASPFLRFVLMTFQTLAGQGSIYDWVRMHRLHHEKFRTTDDPYYSDKDFLHAQVFANIRQLSERQEKLLQTVDMTDLEADSIVMFQKRFYWFLYPILFVLLPINAPLEYWGDTVQAAIFVAFSLRYLIVLNVSWLINSAHFVWGLDKNHKQSDSNMVFLVTKSYWPQYHYLLPFDYQSGEFGSYGSGCTTAFIRIFAAVGMATKLQTMTTEAVKRGLSMAVDSGKPIVDCLKQAGIEDMSNLKREHYLQNERIH</sequence>
<evidence type="ECO:0000256" key="2">
    <source>
        <dbReference type="ARBA" id="ARBA00008175"/>
    </source>
</evidence>
<dbReference type="Gene3D" id="1.25.40.10">
    <property type="entry name" value="Tetratricopeptide repeat domain"/>
    <property type="match status" value="1"/>
</dbReference>
<dbReference type="VEuPathDB" id="VectorBase:AALB20_033831"/>
<feature type="region of interest" description="Disordered" evidence="14">
    <location>
        <begin position="308"/>
        <end position="338"/>
    </location>
</feature>
<evidence type="ECO:0000256" key="4">
    <source>
        <dbReference type="ARBA" id="ARBA00022516"/>
    </source>
</evidence>
<dbReference type="InterPro" id="IPR019734">
    <property type="entry name" value="TPR_rpt"/>
</dbReference>
<dbReference type="VEuPathDB" id="VectorBase:AALB20_034507"/>
<dbReference type="GO" id="GO:0005789">
    <property type="term" value="C:endoplasmic reticulum membrane"/>
    <property type="evidence" value="ECO:0007669"/>
    <property type="project" value="TreeGrafter"/>
</dbReference>
<dbReference type="PROSITE" id="PS50293">
    <property type="entry name" value="TPR_REGION"/>
    <property type="match status" value="1"/>
</dbReference>
<proteinExistence type="inferred from homology"/>
<dbReference type="AlphaFoldDB" id="A0A182FAQ5"/>
<evidence type="ECO:0000256" key="5">
    <source>
        <dbReference type="ARBA" id="ARBA00022692"/>
    </source>
</evidence>
<evidence type="ECO:0000256" key="10">
    <source>
        <dbReference type="ARBA" id="ARBA00023098"/>
    </source>
</evidence>
<evidence type="ECO:0000313" key="18">
    <source>
        <dbReference type="EnsemblMetazoa" id="AALB003585-PA"/>
    </source>
</evidence>
<keyword evidence="4 13" id="KW-0444">Lipid biosynthesis</keyword>
<dbReference type="EnsemblMetazoa" id="AALB003585-RA">
    <property type="protein sequence ID" value="AALB003585-PA"/>
    <property type="gene ID" value="AALB003585"/>
</dbReference>
<evidence type="ECO:0000256" key="8">
    <source>
        <dbReference type="ARBA" id="ARBA00023002"/>
    </source>
</evidence>
<dbReference type="InterPro" id="IPR011990">
    <property type="entry name" value="TPR-like_helical_dom_sf"/>
</dbReference>
<feature type="compositionally biased region" description="Basic and acidic residues" evidence="14">
    <location>
        <begin position="66"/>
        <end position="75"/>
    </location>
</feature>
<dbReference type="Pfam" id="PF13414">
    <property type="entry name" value="TPR_11"/>
    <property type="match status" value="1"/>
</dbReference>
<evidence type="ECO:0000256" key="12">
    <source>
        <dbReference type="ARBA" id="ARBA00023160"/>
    </source>
</evidence>
<dbReference type="GO" id="GO:0005506">
    <property type="term" value="F:iron ion binding"/>
    <property type="evidence" value="ECO:0007669"/>
    <property type="project" value="TreeGrafter"/>
</dbReference>
<comment type="similarity">
    <text evidence="2">Belongs to the SGT family.</text>
</comment>
<dbReference type="Pfam" id="PF16546">
    <property type="entry name" value="SGTA_dimer"/>
    <property type="match status" value="1"/>
</dbReference>
<feature type="domain" description="Fatty acid desaturase" evidence="16">
    <location>
        <begin position="386"/>
        <end position="589"/>
    </location>
</feature>
<keyword evidence="19" id="KW-1185">Reference proteome</keyword>
<dbReference type="Pfam" id="PF00515">
    <property type="entry name" value="TPR_1"/>
    <property type="match status" value="1"/>
</dbReference>
<keyword evidence="10" id="KW-0443">Lipid metabolism</keyword>
<feature type="transmembrane region" description="Helical" evidence="15">
    <location>
        <begin position="358"/>
        <end position="378"/>
    </location>
</feature>
<feature type="transmembrane region" description="Helical" evidence="15">
    <location>
        <begin position="384"/>
        <end position="407"/>
    </location>
</feature>
<comment type="domain">
    <text evidence="13">The histidine box domains are involved in binding the catalytic metal ions.</text>
</comment>
<reference evidence="18" key="2">
    <citation type="submission" date="2022-08" db="UniProtKB">
        <authorList>
            <consortium name="EnsemblMetazoa"/>
        </authorList>
    </citation>
    <scope>IDENTIFICATION</scope>
    <source>
        <strain evidence="18">STECLA/ALBI9_A</strain>
    </source>
</reference>
<accession>A0A182FAQ5</accession>
<dbReference type="GO" id="GO:0006636">
    <property type="term" value="P:unsaturated fatty acid biosynthetic process"/>
    <property type="evidence" value="ECO:0007669"/>
    <property type="project" value="TreeGrafter"/>
</dbReference>
<feature type="transmembrane region" description="Helical" evidence="15">
    <location>
        <begin position="861"/>
        <end position="884"/>
    </location>
</feature>
<evidence type="ECO:0000259" key="17">
    <source>
        <dbReference type="Pfam" id="PF16546"/>
    </source>
</evidence>
<keyword evidence="12 13" id="KW-0275">Fatty acid biosynthesis</keyword>
<evidence type="ECO:0000256" key="7">
    <source>
        <dbReference type="ARBA" id="ARBA00022989"/>
    </source>
</evidence>
<dbReference type="SUPFAM" id="SSF48452">
    <property type="entry name" value="TPR-like"/>
    <property type="match status" value="1"/>
</dbReference>
<dbReference type="InterPro" id="IPR005804">
    <property type="entry name" value="FA_desaturase_dom"/>
</dbReference>
<dbReference type="InterPro" id="IPR015876">
    <property type="entry name" value="Acyl-CoA_DS"/>
</dbReference>
<dbReference type="VEuPathDB" id="VectorBase:AALB003585"/>
<keyword evidence="9" id="KW-0408">Iron</keyword>
<evidence type="ECO:0000313" key="19">
    <source>
        <dbReference type="Proteomes" id="UP000069272"/>
    </source>
</evidence>
<evidence type="ECO:0000256" key="15">
    <source>
        <dbReference type="SAM" id="Phobius"/>
    </source>
</evidence>
<evidence type="ECO:0000256" key="3">
    <source>
        <dbReference type="ARBA" id="ARBA00009295"/>
    </source>
</evidence>
<evidence type="ECO:0000256" key="1">
    <source>
        <dbReference type="ARBA" id="ARBA00004141"/>
    </source>
</evidence>
<dbReference type="CDD" id="cd03505">
    <property type="entry name" value="Delta9-FADS-like"/>
    <property type="match status" value="2"/>
</dbReference>
<evidence type="ECO:0000256" key="6">
    <source>
        <dbReference type="ARBA" id="ARBA00022832"/>
    </source>
</evidence>
<keyword evidence="6" id="KW-0276">Fatty acid metabolism</keyword>
<evidence type="ECO:0000256" key="9">
    <source>
        <dbReference type="ARBA" id="ARBA00023004"/>
    </source>
</evidence>
<dbReference type="InterPro" id="IPR032374">
    <property type="entry name" value="SGTA_dimer"/>
</dbReference>
<feature type="region of interest" description="Disordered" evidence="14">
    <location>
        <begin position="657"/>
        <end position="686"/>
    </location>
</feature>
<dbReference type="PANTHER" id="PTHR11351:SF61">
    <property type="entry name" value="RH14937P"/>
    <property type="match status" value="1"/>
</dbReference>
<comment type="subcellular location">
    <subcellularLocation>
        <location evidence="1">Membrane</location>
        <topology evidence="1">Multi-pass membrane protein</topology>
    </subcellularLocation>
</comment>